<protein>
    <recommendedName>
        <fullName evidence="4">diacylglycerol O-acyltransferase</fullName>
        <ecNumber evidence="4">2.3.1.20</ecNumber>
    </recommendedName>
</protein>
<dbReference type="InterPro" id="IPR009721">
    <property type="entry name" value="O-acyltransferase_WSD1_C"/>
</dbReference>
<keyword evidence="5" id="KW-0444">Lipid biosynthesis</keyword>
<dbReference type="InterPro" id="IPR023213">
    <property type="entry name" value="CAT-like_dom_sf"/>
</dbReference>
<proteinExistence type="inferred from homology"/>
<dbReference type="GO" id="GO:0005886">
    <property type="term" value="C:plasma membrane"/>
    <property type="evidence" value="ECO:0007669"/>
    <property type="project" value="TreeGrafter"/>
</dbReference>
<reference evidence="13 14" key="1">
    <citation type="submission" date="2016-10" db="EMBL/GenBank/DDBJ databases">
        <authorList>
            <person name="de Groot N.N."/>
        </authorList>
    </citation>
    <scope>NUCLEOTIDE SEQUENCE [LARGE SCALE GENOMIC DNA]</scope>
    <source>
        <strain evidence="13 14">CGMCC 4.7037</strain>
    </source>
</reference>
<keyword evidence="7" id="KW-0319">Glycerol metabolism</keyword>
<dbReference type="UniPathway" id="UPA00282"/>
<dbReference type="Gene3D" id="3.30.559.10">
    <property type="entry name" value="Chloramphenicol acetyltransferase-like domain"/>
    <property type="match status" value="1"/>
</dbReference>
<dbReference type="GO" id="GO:0006071">
    <property type="term" value="P:glycerol metabolic process"/>
    <property type="evidence" value="ECO:0007669"/>
    <property type="project" value="UniProtKB-KW"/>
</dbReference>
<dbReference type="Pfam" id="PF03007">
    <property type="entry name" value="WS_DGAT_cat"/>
    <property type="match status" value="1"/>
</dbReference>
<evidence type="ECO:0000256" key="2">
    <source>
        <dbReference type="ARBA" id="ARBA00005189"/>
    </source>
</evidence>
<dbReference type="PANTHER" id="PTHR31650">
    <property type="entry name" value="O-ACYLTRANSFERASE (WSD1-LIKE) FAMILY PROTEIN"/>
    <property type="match status" value="1"/>
</dbReference>
<organism evidence="13 14">
    <name type="scientific">Nonomuraea solani</name>
    <dbReference type="NCBI Taxonomy" id="1144553"/>
    <lineage>
        <taxon>Bacteria</taxon>
        <taxon>Bacillati</taxon>
        <taxon>Actinomycetota</taxon>
        <taxon>Actinomycetes</taxon>
        <taxon>Streptosporangiales</taxon>
        <taxon>Streptosporangiaceae</taxon>
        <taxon>Nonomuraea</taxon>
    </lineage>
</organism>
<dbReference type="GO" id="GO:0019432">
    <property type="term" value="P:triglyceride biosynthetic process"/>
    <property type="evidence" value="ECO:0007669"/>
    <property type="project" value="UniProtKB-UniPathway"/>
</dbReference>
<dbReference type="GO" id="GO:0051701">
    <property type="term" value="P:biological process involved in interaction with host"/>
    <property type="evidence" value="ECO:0007669"/>
    <property type="project" value="TreeGrafter"/>
</dbReference>
<evidence type="ECO:0000256" key="9">
    <source>
        <dbReference type="ARBA" id="ARBA00023315"/>
    </source>
</evidence>
<evidence type="ECO:0000259" key="12">
    <source>
        <dbReference type="Pfam" id="PF06974"/>
    </source>
</evidence>
<name>A0A1H6F1J6_9ACTN</name>
<evidence type="ECO:0000256" key="8">
    <source>
        <dbReference type="ARBA" id="ARBA00023098"/>
    </source>
</evidence>
<evidence type="ECO:0000313" key="14">
    <source>
        <dbReference type="Proteomes" id="UP000236732"/>
    </source>
</evidence>
<dbReference type="RefSeq" id="WP_103964910.1">
    <property type="nucleotide sequence ID" value="NZ_FNVT01000052.1"/>
</dbReference>
<dbReference type="GO" id="GO:0071731">
    <property type="term" value="P:response to nitric oxide"/>
    <property type="evidence" value="ECO:0007669"/>
    <property type="project" value="TreeGrafter"/>
</dbReference>
<dbReference type="Pfam" id="PF06974">
    <property type="entry name" value="WS_DGAT_C"/>
    <property type="match status" value="1"/>
</dbReference>
<accession>A0A1H6F1J6</accession>
<dbReference type="Proteomes" id="UP000236732">
    <property type="component" value="Unassembled WGS sequence"/>
</dbReference>
<dbReference type="SUPFAM" id="SSF52777">
    <property type="entry name" value="CoA-dependent acyltransferases"/>
    <property type="match status" value="2"/>
</dbReference>
<dbReference type="EMBL" id="FNVT01000052">
    <property type="protein sequence ID" value="SEH04000.1"/>
    <property type="molecule type" value="Genomic_DNA"/>
</dbReference>
<gene>
    <name evidence="13" type="ORF">SAMN05444920_1523</name>
</gene>
<feature type="domain" description="O-acyltransferase WSD1 C-terminal" evidence="12">
    <location>
        <begin position="301"/>
        <end position="442"/>
    </location>
</feature>
<dbReference type="InterPro" id="IPR045034">
    <property type="entry name" value="O-acyltransferase_WSD1-like"/>
</dbReference>
<comment type="similarity">
    <text evidence="3">Belongs to the long-chain O-acyltransferase family.</text>
</comment>
<evidence type="ECO:0000256" key="7">
    <source>
        <dbReference type="ARBA" id="ARBA00022798"/>
    </source>
</evidence>
<evidence type="ECO:0000313" key="13">
    <source>
        <dbReference type="EMBL" id="SEH04000.1"/>
    </source>
</evidence>
<dbReference type="Gene3D" id="3.30.559.30">
    <property type="entry name" value="Nonribosomal peptide synthetase, condensation domain"/>
    <property type="match status" value="1"/>
</dbReference>
<feature type="domain" description="O-acyltransferase WSD1-like N-terminal" evidence="11">
    <location>
        <begin position="20"/>
        <end position="260"/>
    </location>
</feature>
<keyword evidence="8" id="KW-0443">Lipid metabolism</keyword>
<evidence type="ECO:0000259" key="11">
    <source>
        <dbReference type="Pfam" id="PF03007"/>
    </source>
</evidence>
<comment type="catalytic activity">
    <reaction evidence="10">
        <text>an acyl-CoA + a 1,2-diacyl-sn-glycerol = a triacyl-sn-glycerol + CoA</text>
        <dbReference type="Rhea" id="RHEA:10868"/>
        <dbReference type="ChEBI" id="CHEBI:17815"/>
        <dbReference type="ChEBI" id="CHEBI:57287"/>
        <dbReference type="ChEBI" id="CHEBI:58342"/>
        <dbReference type="ChEBI" id="CHEBI:64615"/>
        <dbReference type="EC" id="2.3.1.20"/>
    </reaction>
</comment>
<evidence type="ECO:0000256" key="1">
    <source>
        <dbReference type="ARBA" id="ARBA00004771"/>
    </source>
</evidence>
<keyword evidence="6 13" id="KW-0808">Transferase</keyword>
<evidence type="ECO:0000256" key="6">
    <source>
        <dbReference type="ARBA" id="ARBA00022679"/>
    </source>
</evidence>
<evidence type="ECO:0000256" key="10">
    <source>
        <dbReference type="ARBA" id="ARBA00048109"/>
    </source>
</evidence>
<comment type="pathway">
    <text evidence="2">Lipid metabolism.</text>
</comment>
<evidence type="ECO:0000256" key="3">
    <source>
        <dbReference type="ARBA" id="ARBA00009587"/>
    </source>
</evidence>
<evidence type="ECO:0000256" key="5">
    <source>
        <dbReference type="ARBA" id="ARBA00022516"/>
    </source>
</evidence>
<sequence>MTRSFASVAGAVIDRASPPDVAMLAMGAGASLSQRAGAVLLLDSGPEFDVTEATALLADRIRLVPRLRQRLVPVPFGCGRPVWVDDPGFDLRLHVRQLTCASPGDERALLEVAATVLTGPMPPSRWTAVFVTGLNDGGTALIVVLDHVLADGIGGLALLAALVDQPQRDAPVGFPRPRPSLSSLVADAFAERLRALGRARSFGRDAKKALAAAGGMRPEPVARCSLLRPTGPRRTFAVVRADLAAVRATAHRHGSTVNDALLTAVTGALRRLLERRGEHLEALSVSVPVSARRTATSAELGNRFGVLIASLPVTGASERRMVKIAGLLAARKKPAAEASAAGLFGPLFRLLAALGLYRWYLRRQRRIHTLVSNVRGPDLPLAFAGATIRQVIPVAVAESGNVTVSFEILSYAGTVFITIIADPDGVPDLDELAADLRDELAGILAPATACRAAP</sequence>
<dbReference type="GO" id="GO:0001666">
    <property type="term" value="P:response to hypoxia"/>
    <property type="evidence" value="ECO:0007669"/>
    <property type="project" value="TreeGrafter"/>
</dbReference>
<dbReference type="PANTHER" id="PTHR31650:SF1">
    <property type="entry name" value="WAX ESTER SYNTHASE_DIACYLGLYCEROL ACYLTRANSFERASE 4-RELATED"/>
    <property type="match status" value="1"/>
</dbReference>
<comment type="pathway">
    <text evidence="1">Glycerolipid metabolism; triacylglycerol biosynthesis.</text>
</comment>
<keyword evidence="9 13" id="KW-0012">Acyltransferase</keyword>
<evidence type="ECO:0000256" key="4">
    <source>
        <dbReference type="ARBA" id="ARBA00013244"/>
    </source>
</evidence>
<dbReference type="GO" id="GO:0004144">
    <property type="term" value="F:diacylglycerol O-acyltransferase activity"/>
    <property type="evidence" value="ECO:0007669"/>
    <property type="project" value="UniProtKB-EC"/>
</dbReference>
<dbReference type="AlphaFoldDB" id="A0A1H6F1J6"/>
<dbReference type="EC" id="2.3.1.20" evidence="4"/>
<dbReference type="OrthoDB" id="9810950at2"/>
<keyword evidence="14" id="KW-1185">Reference proteome</keyword>
<dbReference type="InterPro" id="IPR004255">
    <property type="entry name" value="O-acyltransferase_WSD1_N"/>
</dbReference>